<feature type="domain" description="NB-ARC" evidence="6">
    <location>
        <begin position="80"/>
        <end position="235"/>
    </location>
</feature>
<dbReference type="Pfam" id="PF00931">
    <property type="entry name" value="NB-ARC"/>
    <property type="match status" value="1"/>
</dbReference>
<dbReference type="SUPFAM" id="SSF52540">
    <property type="entry name" value="P-loop containing nucleoside triphosphate hydrolases"/>
    <property type="match status" value="1"/>
</dbReference>
<dbReference type="InterPro" id="IPR050905">
    <property type="entry name" value="Plant_NBS-LRR"/>
</dbReference>
<dbReference type="Gramene" id="AUR62025625-RA">
    <property type="protein sequence ID" value="AUR62025625-RA:cds"/>
    <property type="gene ID" value="AUR62025625"/>
</dbReference>
<evidence type="ECO:0000313" key="10">
    <source>
        <dbReference type="Proteomes" id="UP000596660"/>
    </source>
</evidence>
<dbReference type="Gene3D" id="1.10.10.10">
    <property type="entry name" value="Winged helix-like DNA-binding domain superfamily/Winged helix DNA-binding domain"/>
    <property type="match status" value="1"/>
</dbReference>
<reference evidence="9" key="2">
    <citation type="submission" date="2021-03" db="UniProtKB">
        <authorList>
            <consortium name="EnsemblPlants"/>
        </authorList>
    </citation>
    <scope>IDENTIFICATION</scope>
</reference>
<dbReference type="PANTHER" id="PTHR33463">
    <property type="entry name" value="NB-ARC DOMAIN-CONTAINING PROTEIN-RELATED"/>
    <property type="match status" value="1"/>
</dbReference>
<protein>
    <recommendedName>
        <fullName evidence="11">NB-ARC domain-containing protein</fullName>
    </recommendedName>
</protein>
<dbReference type="Gene3D" id="1.10.8.430">
    <property type="entry name" value="Helical domain of apoptotic protease-activating factors"/>
    <property type="match status" value="1"/>
</dbReference>
<dbReference type="GO" id="GO:0005524">
    <property type="term" value="F:ATP binding"/>
    <property type="evidence" value="ECO:0007669"/>
    <property type="project" value="UniProtKB-KW"/>
</dbReference>
<evidence type="ECO:0000256" key="5">
    <source>
        <dbReference type="ARBA" id="ARBA00022840"/>
    </source>
</evidence>
<evidence type="ECO:0000256" key="3">
    <source>
        <dbReference type="ARBA" id="ARBA00022737"/>
    </source>
</evidence>
<dbReference type="InterPro" id="IPR057135">
    <property type="entry name" value="At4g27190-like_LRR"/>
</dbReference>
<evidence type="ECO:0000259" key="8">
    <source>
        <dbReference type="Pfam" id="PF23559"/>
    </source>
</evidence>
<dbReference type="FunFam" id="1.10.10.10:FF:000322">
    <property type="entry name" value="Probable disease resistance protein At1g63360"/>
    <property type="match status" value="1"/>
</dbReference>
<evidence type="ECO:0008006" key="11">
    <source>
        <dbReference type="Google" id="ProtNLM"/>
    </source>
</evidence>
<name>A0A803M9P9_CHEQI</name>
<keyword evidence="5" id="KW-0547">Nucleotide-binding</keyword>
<dbReference type="InterPro" id="IPR036388">
    <property type="entry name" value="WH-like_DNA-bd_sf"/>
</dbReference>
<dbReference type="InterPro" id="IPR032675">
    <property type="entry name" value="LRR_dom_sf"/>
</dbReference>
<keyword evidence="4" id="KW-0611">Plant defense</keyword>
<dbReference type="PANTHER" id="PTHR33463:SF204">
    <property type="entry name" value="NB-ARC DOMAIN-CONTAINING PROTEIN"/>
    <property type="match status" value="1"/>
</dbReference>
<dbReference type="Pfam" id="PF13855">
    <property type="entry name" value="LRR_8"/>
    <property type="match status" value="1"/>
</dbReference>
<feature type="domain" description="Disease resistance protein winged helix" evidence="8">
    <location>
        <begin position="327"/>
        <end position="394"/>
    </location>
</feature>
<dbReference type="EnsemblPlants" id="AUR62025625-RA">
    <property type="protein sequence ID" value="AUR62025625-RA:cds"/>
    <property type="gene ID" value="AUR62025625"/>
</dbReference>
<evidence type="ECO:0000256" key="4">
    <source>
        <dbReference type="ARBA" id="ARBA00022821"/>
    </source>
</evidence>
<dbReference type="Pfam" id="PF23247">
    <property type="entry name" value="LRR_RPS2"/>
    <property type="match status" value="1"/>
</dbReference>
<evidence type="ECO:0000313" key="9">
    <source>
        <dbReference type="EnsemblPlants" id="AUR62025625-RA:cds"/>
    </source>
</evidence>
<keyword evidence="10" id="KW-1185">Reference proteome</keyword>
<dbReference type="GO" id="GO:0043531">
    <property type="term" value="F:ADP binding"/>
    <property type="evidence" value="ECO:0007669"/>
    <property type="project" value="InterPro"/>
</dbReference>
<dbReference type="AlphaFoldDB" id="A0A803M9P9"/>
<dbReference type="InterPro" id="IPR058922">
    <property type="entry name" value="WHD_DRP"/>
</dbReference>
<evidence type="ECO:0000256" key="2">
    <source>
        <dbReference type="ARBA" id="ARBA00022614"/>
    </source>
</evidence>
<proteinExistence type="inferred from homology"/>
<dbReference type="Pfam" id="PF23559">
    <property type="entry name" value="WHD_DRP"/>
    <property type="match status" value="1"/>
</dbReference>
<comment type="similarity">
    <text evidence="1">Belongs to the disease resistance NB-LRR family.</text>
</comment>
<keyword evidence="2" id="KW-0433">Leucine-rich repeat</keyword>
<reference evidence="9" key="1">
    <citation type="journal article" date="2017" name="Nature">
        <title>The genome of Chenopodium quinoa.</title>
        <authorList>
            <person name="Jarvis D.E."/>
            <person name="Ho Y.S."/>
            <person name="Lightfoot D.J."/>
            <person name="Schmoeckel S.M."/>
            <person name="Li B."/>
            <person name="Borm T.J.A."/>
            <person name="Ohyanagi H."/>
            <person name="Mineta K."/>
            <person name="Michell C.T."/>
            <person name="Saber N."/>
            <person name="Kharbatia N.M."/>
            <person name="Rupper R.R."/>
            <person name="Sharp A.R."/>
            <person name="Dally N."/>
            <person name="Boughton B.A."/>
            <person name="Woo Y.H."/>
            <person name="Gao G."/>
            <person name="Schijlen E.G.W.M."/>
            <person name="Guo X."/>
            <person name="Momin A.A."/>
            <person name="Negrao S."/>
            <person name="Al-Babili S."/>
            <person name="Gehring C."/>
            <person name="Roessner U."/>
            <person name="Jung C."/>
            <person name="Murphy K."/>
            <person name="Arold S.T."/>
            <person name="Gojobori T."/>
            <person name="van der Linden C.G."/>
            <person name="van Loo E.N."/>
            <person name="Jellen E.N."/>
            <person name="Maughan P.J."/>
            <person name="Tester M."/>
        </authorList>
    </citation>
    <scope>NUCLEOTIDE SEQUENCE [LARGE SCALE GENOMIC DNA]</scope>
    <source>
        <strain evidence="9">cv. PI 614886</strain>
    </source>
</reference>
<evidence type="ECO:0000256" key="1">
    <source>
        <dbReference type="ARBA" id="ARBA00008894"/>
    </source>
</evidence>
<dbReference type="InterPro" id="IPR001611">
    <property type="entry name" value="Leu-rich_rpt"/>
</dbReference>
<dbReference type="OMA" id="RIANCLG"/>
<feature type="domain" description="Disease resistance protein At4g27190-like leucine-rich repeats" evidence="7">
    <location>
        <begin position="678"/>
        <end position="795"/>
    </location>
</feature>
<evidence type="ECO:0000259" key="6">
    <source>
        <dbReference type="Pfam" id="PF00931"/>
    </source>
</evidence>
<dbReference type="Gene3D" id="3.40.50.300">
    <property type="entry name" value="P-loop containing nucleotide triphosphate hydrolases"/>
    <property type="match status" value="1"/>
</dbReference>
<dbReference type="GO" id="GO:0006952">
    <property type="term" value="P:defense response"/>
    <property type="evidence" value="ECO:0007669"/>
    <property type="project" value="UniProtKB-KW"/>
</dbReference>
<keyword evidence="3" id="KW-0677">Repeat</keyword>
<dbReference type="Proteomes" id="UP000596660">
    <property type="component" value="Unplaced"/>
</dbReference>
<dbReference type="InterPro" id="IPR027417">
    <property type="entry name" value="P-loop_NTPase"/>
</dbReference>
<evidence type="ECO:0000259" key="7">
    <source>
        <dbReference type="Pfam" id="PF23247"/>
    </source>
</evidence>
<dbReference type="Gene3D" id="3.80.10.10">
    <property type="entry name" value="Ribonuclease Inhibitor"/>
    <property type="match status" value="1"/>
</dbReference>
<dbReference type="SUPFAM" id="SSF52058">
    <property type="entry name" value="L domain-like"/>
    <property type="match status" value="1"/>
</dbReference>
<dbReference type="PRINTS" id="PR00364">
    <property type="entry name" value="DISEASERSIST"/>
</dbReference>
<dbReference type="InterPro" id="IPR002182">
    <property type="entry name" value="NB-ARC"/>
</dbReference>
<sequence>MTEYILVSVDPSAVKMPLIVSILDSILAVVRNFHGVLWDDGRNNRGYETVDKRSEMNSVHFQPQNKRRKVQVSLRINSGCVDKIRGWLKDDEITAIGIYGMGGIGKTTLAKELHTRLTSSSADRHAIAWVSVELDFTVYQLQQKIAGAFGLDLEGDKDENRRATMLYAFLSRCDKCTLFLDDLWGEFRREDVGIPKKCKLIVTSRLVDVCRMLHCQKVIKVESLSEEETWQLLHHSIGGYSVLDSKQLSYVRKLVYKECAGLPLAVTGLANSMERVVHASQWSQVLETMDPFTMGPAQMENVLSQLKLSYDRLYNIKLQHCFLYTALYPKGYAINKEELIRLWIGERLIDDVLSLQAQYDLGHSIINKLLNSCLLEACQHKGSIKMHGLVRRMALSVSRDRFMVKAGVPSGLEFCGNFHAVSLINSSISLIPLSTSLNCTNLSTLLLQHNPFEVIPESFFSNMRGLRVLSLSDTCIIRLPSSFSALQELQVLDLSCCQKLQQVPLLSKLHKLEFLDLSRTAIEQFPSSLEMLKRLKELNLSSIPEPNYLPKGILPVLSRLKRLSCHVKGIIQELQNLTSLEILDATFGNLFDLSSYVRSLHWSTLECFHLQVGRQLSIRPKRSYNRAVSLHGCTLSGRGQEQIVLPYDIQELYLENCSGFHSLSDIVNPNHACGYIKQAEIFSSLEICTISRCHDVEKLLFPGWMPNLECLVYLEVEECAQLSELIVDDVEDCCYYEGKRAVVKFPQLKQLVLTSLPELKNIYKGQLVCSSLESLTVMDCPNLKRLPFSCTDDFKEVVPALEWIEGQQTWWDLLKLDDIKSKALLKPSFRCRSSMDV</sequence>
<accession>A0A803M9P9</accession>
<organism evidence="9 10">
    <name type="scientific">Chenopodium quinoa</name>
    <name type="common">Quinoa</name>
    <dbReference type="NCBI Taxonomy" id="63459"/>
    <lineage>
        <taxon>Eukaryota</taxon>
        <taxon>Viridiplantae</taxon>
        <taxon>Streptophyta</taxon>
        <taxon>Embryophyta</taxon>
        <taxon>Tracheophyta</taxon>
        <taxon>Spermatophyta</taxon>
        <taxon>Magnoliopsida</taxon>
        <taxon>eudicotyledons</taxon>
        <taxon>Gunneridae</taxon>
        <taxon>Pentapetalae</taxon>
        <taxon>Caryophyllales</taxon>
        <taxon>Chenopodiaceae</taxon>
        <taxon>Chenopodioideae</taxon>
        <taxon>Atripliceae</taxon>
        <taxon>Chenopodium</taxon>
    </lineage>
</organism>
<keyword evidence="5" id="KW-0067">ATP-binding</keyword>
<dbReference type="InterPro" id="IPR042197">
    <property type="entry name" value="Apaf_helical"/>
</dbReference>